<dbReference type="GO" id="GO:0004869">
    <property type="term" value="F:cysteine-type endopeptidase inhibitor activity"/>
    <property type="evidence" value="ECO:0007669"/>
    <property type="project" value="UniProtKB-KW"/>
</dbReference>
<protein>
    <recommendedName>
        <fullName evidence="3">Cysteine proteinase inhibitor</fullName>
    </recommendedName>
</protein>
<accession>A0AAW1XC63</accession>
<proteinExistence type="inferred from homology"/>
<keyword evidence="6" id="KW-1185">Reference proteome</keyword>
<organism evidence="5 6">
    <name type="scientific">Rubus argutus</name>
    <name type="common">Southern blackberry</name>
    <dbReference type="NCBI Taxonomy" id="59490"/>
    <lineage>
        <taxon>Eukaryota</taxon>
        <taxon>Viridiplantae</taxon>
        <taxon>Streptophyta</taxon>
        <taxon>Embryophyta</taxon>
        <taxon>Tracheophyta</taxon>
        <taxon>Spermatophyta</taxon>
        <taxon>Magnoliopsida</taxon>
        <taxon>eudicotyledons</taxon>
        <taxon>Gunneridae</taxon>
        <taxon>Pentapetalae</taxon>
        <taxon>rosids</taxon>
        <taxon>fabids</taxon>
        <taxon>Rosales</taxon>
        <taxon>Rosaceae</taxon>
        <taxon>Rosoideae</taxon>
        <taxon>Rosoideae incertae sedis</taxon>
        <taxon>Rubus</taxon>
    </lineage>
</organism>
<evidence type="ECO:0000313" key="5">
    <source>
        <dbReference type="EMBL" id="KAK9934162.1"/>
    </source>
</evidence>
<dbReference type="Proteomes" id="UP001457282">
    <property type="component" value="Unassembled WGS sequence"/>
</dbReference>
<name>A0AAW1XC63_RUBAR</name>
<dbReference type="InterPro" id="IPR046350">
    <property type="entry name" value="Cystatin_sf"/>
</dbReference>
<feature type="domain" description="Cystatin" evidence="4">
    <location>
        <begin position="103"/>
        <end position="165"/>
    </location>
</feature>
<dbReference type="InterPro" id="IPR000010">
    <property type="entry name" value="Cystatin_dom"/>
</dbReference>
<comment type="caution">
    <text evidence="5">The sequence shown here is derived from an EMBL/GenBank/DDBJ whole genome shotgun (WGS) entry which is preliminary data.</text>
</comment>
<gene>
    <name evidence="5" type="ORF">M0R45_021314</name>
</gene>
<dbReference type="PANTHER" id="PTHR11413:SF103">
    <property type="entry name" value="CYSTEINE PROTEINASE INHIBITOR 12"/>
    <property type="match status" value="1"/>
</dbReference>
<dbReference type="Gene3D" id="3.10.450.10">
    <property type="match status" value="1"/>
</dbReference>
<evidence type="ECO:0000313" key="6">
    <source>
        <dbReference type="Proteomes" id="UP001457282"/>
    </source>
</evidence>
<sequence>MAMAFRSVLGKLGSKSCIDPNTRSMAIMVGVSESPAISYYRDCFSISKPHSGLSYSSRHPIDFGHHQNKALLPRSSSIPHPKKEIDSKSCGPGPIGWICKYRVTPHARFSVEEFNKNKNGQLQFVRVIRASSQGSYNSTCYFLTLEAVDDAGVVKVYRALVWSSFSMELILFGLVIDNKSLLKLIDRRRSPGIELPIDNRDYLRERCRKKKSYLKKKKVPTKTSGHSLGIPSLGERMLKNLLMLPLQ</sequence>
<evidence type="ECO:0000256" key="3">
    <source>
        <dbReference type="RuleBase" id="RU362130"/>
    </source>
</evidence>
<dbReference type="EMBL" id="JBEDUW010000004">
    <property type="protein sequence ID" value="KAK9934162.1"/>
    <property type="molecule type" value="Genomic_DNA"/>
</dbReference>
<dbReference type="InterPro" id="IPR027214">
    <property type="entry name" value="Cystatin"/>
</dbReference>
<evidence type="ECO:0000256" key="1">
    <source>
        <dbReference type="ARBA" id="ARBA00022690"/>
    </source>
</evidence>
<keyword evidence="1 3" id="KW-0646">Protease inhibitor</keyword>
<dbReference type="Pfam" id="PF16845">
    <property type="entry name" value="SQAPI"/>
    <property type="match status" value="1"/>
</dbReference>
<dbReference type="AlphaFoldDB" id="A0AAW1XC63"/>
<evidence type="ECO:0000256" key="2">
    <source>
        <dbReference type="ARBA" id="ARBA00022704"/>
    </source>
</evidence>
<dbReference type="CDD" id="cd00042">
    <property type="entry name" value="CY"/>
    <property type="match status" value="1"/>
</dbReference>
<evidence type="ECO:0000259" key="4">
    <source>
        <dbReference type="Pfam" id="PF16845"/>
    </source>
</evidence>
<reference evidence="5 6" key="1">
    <citation type="journal article" date="2023" name="G3 (Bethesda)">
        <title>A chromosome-length genome assembly and annotation of blackberry (Rubus argutus, cv. 'Hillquist').</title>
        <authorList>
            <person name="Bruna T."/>
            <person name="Aryal R."/>
            <person name="Dudchenko O."/>
            <person name="Sargent D.J."/>
            <person name="Mead D."/>
            <person name="Buti M."/>
            <person name="Cavallini A."/>
            <person name="Hytonen T."/>
            <person name="Andres J."/>
            <person name="Pham M."/>
            <person name="Weisz D."/>
            <person name="Mascagni F."/>
            <person name="Usai G."/>
            <person name="Natali L."/>
            <person name="Bassil N."/>
            <person name="Fernandez G.E."/>
            <person name="Lomsadze A."/>
            <person name="Armour M."/>
            <person name="Olukolu B."/>
            <person name="Poorten T."/>
            <person name="Britton C."/>
            <person name="Davik J."/>
            <person name="Ashrafi H."/>
            <person name="Aiden E.L."/>
            <person name="Borodovsky M."/>
            <person name="Worthington M."/>
        </authorList>
    </citation>
    <scope>NUCLEOTIDE SEQUENCE [LARGE SCALE GENOMIC DNA]</scope>
    <source>
        <strain evidence="5">PI 553951</strain>
    </source>
</reference>
<keyword evidence="2 3" id="KW-0789">Thiol protease inhibitor</keyword>
<dbReference type="PANTHER" id="PTHR11413">
    <property type="entry name" value="CYSTATIN FAMILY MEMBER"/>
    <property type="match status" value="1"/>
</dbReference>
<comment type="similarity">
    <text evidence="3">Belongs to the cystatin family. Phytocystatin subfamily.</text>
</comment>
<dbReference type="SUPFAM" id="SSF54403">
    <property type="entry name" value="Cystatin/monellin"/>
    <property type="match status" value="1"/>
</dbReference>